<accession>A0A8J2QAE4</accession>
<evidence type="ECO:0000256" key="2">
    <source>
        <dbReference type="SAM" id="MobiDB-lite"/>
    </source>
</evidence>
<evidence type="ECO:0000313" key="4">
    <source>
        <dbReference type="Proteomes" id="UP000746747"/>
    </source>
</evidence>
<feature type="region of interest" description="Disordered" evidence="2">
    <location>
        <begin position="601"/>
        <end position="621"/>
    </location>
</feature>
<evidence type="ECO:0000256" key="1">
    <source>
        <dbReference type="SAM" id="Coils"/>
    </source>
</evidence>
<dbReference type="AlphaFoldDB" id="A0A8J2QAE4"/>
<keyword evidence="4" id="KW-1185">Reference proteome</keyword>
<keyword evidence="1" id="KW-0175">Coiled coil</keyword>
<dbReference type="EMBL" id="CAKAEH010001426">
    <property type="protein sequence ID" value="CAG9536121.1"/>
    <property type="molecule type" value="Genomic_DNA"/>
</dbReference>
<feature type="coiled-coil region" evidence="1">
    <location>
        <begin position="191"/>
        <end position="236"/>
    </location>
</feature>
<name>A0A8J2QAE4_9BILA</name>
<proteinExistence type="predicted"/>
<comment type="caution">
    <text evidence="3">The sequence shown here is derived from an EMBL/GenBank/DDBJ whole genome shotgun (WGS) entry which is preliminary data.</text>
</comment>
<dbReference type="Proteomes" id="UP000746747">
    <property type="component" value="Unassembled WGS sequence"/>
</dbReference>
<evidence type="ECO:0000313" key="3">
    <source>
        <dbReference type="EMBL" id="CAG9536121.1"/>
    </source>
</evidence>
<protein>
    <submittedName>
        <fullName evidence="3">Uncharacterized protein</fullName>
    </submittedName>
</protein>
<sequence length="704" mass="80056">MNQDGSNLPHKHSFMGPQNQLDLNAYMNRNQPSGNNNFYRFQPISSHLREHLLGPLTGSIIGLTKPPEYDEPDPECNPRLQLFKDSMAVIKPLMSSKTSHLLTSQITEKPSSILNKKMRKEDNFTTENDHIKRPVPRKPHSFSGGSDQFTFGSNEFSLPAVQSSRMSSGKTNNRSISMLAMNNATKTDNEIIALKEQIDSLYSKLDEIQRKCDTTIQNLKENKESMLKNSNNITNIDGDSYETNSTTKSISCTTNENPQIDQFTTTSNQSDGRILKQPINGVICSVNSAEEKKLELSGKLFDTWENNNGQFRNAELKTSRICEKKISNERKEDDDIILVDYSQEMTKEQLEYNNQNSINNHLDVCNSVIPTETNKNPNSSEKCELRSFDDRMLKKEEDKLKDQYSSRASYKTETKDTIIAVKRIHECWDATYPSSPHIKMTKENFDTNIQHEKIIESSIPHLPQANHFLQTPTSMIGFQQPRIAFQPPVRFGPMLCFSNIPSSTENYSYFTHPHNSFSQSEPVPFLTSNHLPKQFIPTMTAPMQAYQHHPNPLLNIQFPPVGNTMNATTNCPTTNTRSHNNYMAKCKLSLKNRIMSTTVKRKPMNSKLRNASAQTIPPANSGSTNVSNVISFDHLTNEQNVPKNLIYSLQLPTYQQMLDMKKQSIPMGNLETLSRNEELQRIQNTCDALTIPHSTTMNNYNCFL</sequence>
<organism evidence="3 4">
    <name type="scientific">Cercopithifilaria johnstoni</name>
    <dbReference type="NCBI Taxonomy" id="2874296"/>
    <lineage>
        <taxon>Eukaryota</taxon>
        <taxon>Metazoa</taxon>
        <taxon>Ecdysozoa</taxon>
        <taxon>Nematoda</taxon>
        <taxon>Chromadorea</taxon>
        <taxon>Rhabditida</taxon>
        <taxon>Spirurina</taxon>
        <taxon>Spiruromorpha</taxon>
        <taxon>Filarioidea</taxon>
        <taxon>Onchocercidae</taxon>
        <taxon>Cercopithifilaria</taxon>
    </lineage>
</organism>
<reference evidence="3" key="1">
    <citation type="submission" date="2021-09" db="EMBL/GenBank/DDBJ databases">
        <authorList>
            <consortium name="Pathogen Informatics"/>
        </authorList>
    </citation>
    <scope>NUCLEOTIDE SEQUENCE</scope>
</reference>
<gene>
    <name evidence="3" type="ORF">CJOHNSTONI_LOCUS6076</name>
</gene>
<feature type="compositionally biased region" description="Polar residues" evidence="2">
    <location>
        <begin position="607"/>
        <end position="621"/>
    </location>
</feature>
<dbReference type="OrthoDB" id="5836340at2759"/>